<proteinExistence type="predicted"/>
<feature type="region of interest" description="Disordered" evidence="1">
    <location>
        <begin position="1"/>
        <end position="26"/>
    </location>
</feature>
<protein>
    <submittedName>
        <fullName evidence="2">Uncharacterized protein</fullName>
    </submittedName>
</protein>
<feature type="region of interest" description="Disordered" evidence="1">
    <location>
        <begin position="94"/>
        <end position="163"/>
    </location>
</feature>
<feature type="compositionally biased region" description="Polar residues" evidence="1">
    <location>
        <begin position="106"/>
        <end position="126"/>
    </location>
</feature>
<dbReference type="Proteomes" id="UP000294933">
    <property type="component" value="Unassembled WGS sequence"/>
</dbReference>
<feature type="region of interest" description="Disordered" evidence="1">
    <location>
        <begin position="40"/>
        <end position="59"/>
    </location>
</feature>
<evidence type="ECO:0000313" key="2">
    <source>
        <dbReference type="EMBL" id="TDL13842.1"/>
    </source>
</evidence>
<keyword evidence="3" id="KW-1185">Reference proteome</keyword>
<name>A0A4Y7PG69_9AGAM</name>
<feature type="region of interest" description="Disordered" evidence="1">
    <location>
        <begin position="336"/>
        <end position="370"/>
    </location>
</feature>
<dbReference type="EMBL" id="ML170449">
    <property type="protein sequence ID" value="TDL13842.1"/>
    <property type="molecule type" value="Genomic_DNA"/>
</dbReference>
<accession>A0A4Y7PG69</accession>
<gene>
    <name evidence="2" type="ORF">BD410DRAFT_846575</name>
</gene>
<dbReference type="VEuPathDB" id="FungiDB:BD410DRAFT_846575"/>
<evidence type="ECO:0000256" key="1">
    <source>
        <dbReference type="SAM" id="MobiDB-lite"/>
    </source>
</evidence>
<reference evidence="2 3" key="1">
    <citation type="submission" date="2018-06" db="EMBL/GenBank/DDBJ databases">
        <title>A transcriptomic atlas of mushroom development highlights an independent origin of complex multicellularity.</title>
        <authorList>
            <consortium name="DOE Joint Genome Institute"/>
            <person name="Krizsan K."/>
            <person name="Almasi E."/>
            <person name="Merenyi Z."/>
            <person name="Sahu N."/>
            <person name="Viragh M."/>
            <person name="Koszo T."/>
            <person name="Mondo S."/>
            <person name="Kiss B."/>
            <person name="Balint B."/>
            <person name="Kues U."/>
            <person name="Barry K."/>
            <person name="Hegedus J.C."/>
            <person name="Henrissat B."/>
            <person name="Johnson J."/>
            <person name="Lipzen A."/>
            <person name="Ohm R."/>
            <person name="Nagy I."/>
            <person name="Pangilinan J."/>
            <person name="Yan J."/>
            <person name="Xiong Y."/>
            <person name="Grigoriev I.V."/>
            <person name="Hibbett D.S."/>
            <person name="Nagy L.G."/>
        </authorList>
    </citation>
    <scope>NUCLEOTIDE SEQUENCE [LARGE SCALE GENOMIC DNA]</scope>
    <source>
        <strain evidence="2 3">SZMC22713</strain>
    </source>
</reference>
<evidence type="ECO:0000313" key="3">
    <source>
        <dbReference type="Proteomes" id="UP000294933"/>
    </source>
</evidence>
<sequence>MNSCSALTPTDAHRLHLPSSSPAPASKSIYDLLVDPTLADDTLPPLYSPPTSPCGLATSGLPIAATSDIHQPSLAPSSPLASTRKSAAAITIHTDSSPPAPLQPAISITSSADTSPPRSPITIHTDSSPPAIPSQSQPASLQPAISITSSDDDSPPPSPTHTSIALERFSGEKFCSRAKQDCLMTQAPRLDFIGPCKLFKNNIVILVSTGATSPTRWTDVGPLTTFVLYGNDFVQAFRSALPRIYSPLVRLKVVDDIPVAVRSRLTQAKPPPGFTHRPIAGLALPLSTLAHMATMLLQERSGINLVTSFSWREPRAVHTVDVIPRDLLTEHLRKAQNIANGSDPESDPISEYTEPDSIPELMEPGDLPEW</sequence>
<feature type="compositionally biased region" description="Low complexity" evidence="1">
    <location>
        <begin position="127"/>
        <end position="149"/>
    </location>
</feature>
<organism evidence="2 3">
    <name type="scientific">Rickenella mellea</name>
    <dbReference type="NCBI Taxonomy" id="50990"/>
    <lineage>
        <taxon>Eukaryota</taxon>
        <taxon>Fungi</taxon>
        <taxon>Dikarya</taxon>
        <taxon>Basidiomycota</taxon>
        <taxon>Agaricomycotina</taxon>
        <taxon>Agaricomycetes</taxon>
        <taxon>Hymenochaetales</taxon>
        <taxon>Rickenellaceae</taxon>
        <taxon>Rickenella</taxon>
    </lineage>
</organism>
<dbReference type="AlphaFoldDB" id="A0A4Y7PG69"/>